<evidence type="ECO:0000256" key="1">
    <source>
        <dbReference type="ARBA" id="ARBA00000971"/>
    </source>
</evidence>
<dbReference type="GO" id="GO:0003755">
    <property type="term" value="F:peptidyl-prolyl cis-trans isomerase activity"/>
    <property type="evidence" value="ECO:0007669"/>
    <property type="project" value="UniProtKB-UniRule"/>
</dbReference>
<dbReference type="Gene3D" id="2.40.100.10">
    <property type="entry name" value="Cyclophilin-like"/>
    <property type="match status" value="1"/>
</dbReference>
<evidence type="ECO:0000259" key="5">
    <source>
        <dbReference type="PROSITE" id="PS50072"/>
    </source>
</evidence>
<evidence type="ECO:0000256" key="4">
    <source>
        <dbReference type="RuleBase" id="RU363019"/>
    </source>
</evidence>
<dbReference type="GO" id="GO:0016018">
    <property type="term" value="F:cyclosporin A binding"/>
    <property type="evidence" value="ECO:0007669"/>
    <property type="project" value="TreeGrafter"/>
</dbReference>
<dbReference type="Proteomes" id="UP000444721">
    <property type="component" value="Unassembled WGS sequence"/>
</dbReference>
<evidence type="ECO:0000256" key="2">
    <source>
        <dbReference type="ARBA" id="ARBA00023110"/>
    </source>
</evidence>
<comment type="caution">
    <text evidence="6">The sequence shown here is derived from an EMBL/GenBank/DDBJ whole genome shotgun (WGS) entry which is preliminary data.</text>
</comment>
<dbReference type="EC" id="5.2.1.8" evidence="4"/>
<dbReference type="SUPFAM" id="SSF50891">
    <property type="entry name" value="Cyclophilin-like"/>
    <property type="match status" value="1"/>
</dbReference>
<dbReference type="PRINTS" id="PR00153">
    <property type="entry name" value="CSAPPISMRASE"/>
</dbReference>
<dbReference type="EMBL" id="VFQX01000004">
    <property type="protein sequence ID" value="KAF0983687.1"/>
    <property type="molecule type" value="Genomic_DNA"/>
</dbReference>
<dbReference type="OrthoDB" id="193499at2759"/>
<comment type="catalytic activity">
    <reaction evidence="1 4">
        <text>[protein]-peptidylproline (omega=180) = [protein]-peptidylproline (omega=0)</text>
        <dbReference type="Rhea" id="RHEA:16237"/>
        <dbReference type="Rhea" id="RHEA-COMP:10747"/>
        <dbReference type="Rhea" id="RHEA-COMP:10748"/>
        <dbReference type="ChEBI" id="CHEBI:83833"/>
        <dbReference type="ChEBI" id="CHEBI:83834"/>
        <dbReference type="EC" id="5.2.1.8"/>
    </reaction>
</comment>
<dbReference type="VEuPathDB" id="AmoebaDB:FDP41_007602"/>
<name>A0A6A5C2S6_NAEFO</name>
<dbReference type="VEuPathDB" id="AmoebaDB:NF0015690"/>
<dbReference type="OMA" id="TAPKTCE"/>
<dbReference type="AlphaFoldDB" id="A0A6A5C2S6"/>
<comment type="similarity">
    <text evidence="4">Belongs to the cyclophilin-type PPIase family.</text>
</comment>
<keyword evidence="3 4" id="KW-0413">Isomerase</keyword>
<accession>A0A6A5C2S6</accession>
<gene>
    <name evidence="6" type="ORF">FDP41_007602</name>
</gene>
<protein>
    <recommendedName>
        <fullName evidence="4">Peptidyl-prolyl cis-trans isomerase</fullName>
        <shortName evidence="4">PPIase</shortName>
        <ecNumber evidence="4">5.2.1.8</ecNumber>
    </recommendedName>
</protein>
<dbReference type="VEuPathDB" id="AmoebaDB:NfTy_007260"/>
<dbReference type="InterPro" id="IPR002130">
    <property type="entry name" value="Cyclophilin-type_PPIase_dom"/>
</dbReference>
<sequence>MSARPKVFLEFSVGNKKVGKVEIELFSDIVPKTAENFRALCTGEKGQKGGKNLHYKNCKVHRIEPGFCIQTGDIIKGNGTSGRSIYESGKMEDENFTVKHSEQGIVSMANSGPNTASSQFFFTMAEGPLPQLDGKHVAFGKVTSGLEVLKDLEQYGNRLGAVSKKVIISDCGQL</sequence>
<proteinExistence type="inferred from homology"/>
<dbReference type="GeneID" id="68114820"/>
<dbReference type="PANTHER" id="PTHR11071:SF561">
    <property type="entry name" value="PEPTIDYL-PROLYL CIS-TRANS ISOMERASE D-RELATED"/>
    <property type="match status" value="1"/>
</dbReference>
<evidence type="ECO:0000313" key="7">
    <source>
        <dbReference type="Proteomes" id="UP000444721"/>
    </source>
</evidence>
<dbReference type="GO" id="GO:0005737">
    <property type="term" value="C:cytoplasm"/>
    <property type="evidence" value="ECO:0007669"/>
    <property type="project" value="TreeGrafter"/>
</dbReference>
<organism evidence="6 7">
    <name type="scientific">Naegleria fowleri</name>
    <name type="common">Brain eating amoeba</name>
    <dbReference type="NCBI Taxonomy" id="5763"/>
    <lineage>
        <taxon>Eukaryota</taxon>
        <taxon>Discoba</taxon>
        <taxon>Heterolobosea</taxon>
        <taxon>Tetramitia</taxon>
        <taxon>Eutetramitia</taxon>
        <taxon>Vahlkampfiidae</taxon>
        <taxon>Naegleria</taxon>
    </lineage>
</organism>
<evidence type="ECO:0000313" key="6">
    <source>
        <dbReference type="EMBL" id="KAF0983687.1"/>
    </source>
</evidence>
<evidence type="ECO:0000256" key="3">
    <source>
        <dbReference type="ARBA" id="ARBA00023235"/>
    </source>
</evidence>
<keyword evidence="2 4" id="KW-0697">Rotamase</keyword>
<dbReference type="RefSeq" id="XP_044568400.1">
    <property type="nucleotide sequence ID" value="XM_044711365.1"/>
</dbReference>
<dbReference type="PIRSF" id="PIRSF001467">
    <property type="entry name" value="Peptidylpro_ismrse"/>
    <property type="match status" value="1"/>
</dbReference>
<dbReference type="FunFam" id="2.40.100.10:FF:000025">
    <property type="entry name" value="Peptidyl-prolyl cis-trans isomerase CYP19-2"/>
    <property type="match status" value="1"/>
</dbReference>
<dbReference type="Pfam" id="PF00160">
    <property type="entry name" value="Pro_isomerase"/>
    <property type="match status" value="1"/>
</dbReference>
<comment type="function">
    <text evidence="4">PPIases accelerate the folding of proteins. It catalyzes the cis-trans isomerization of proline imidic peptide bonds in oligopeptides.</text>
</comment>
<dbReference type="PROSITE" id="PS50072">
    <property type="entry name" value="CSA_PPIASE_2"/>
    <property type="match status" value="1"/>
</dbReference>
<dbReference type="InterPro" id="IPR029000">
    <property type="entry name" value="Cyclophilin-like_dom_sf"/>
</dbReference>
<dbReference type="GO" id="GO:0006457">
    <property type="term" value="P:protein folding"/>
    <property type="evidence" value="ECO:0007669"/>
    <property type="project" value="TreeGrafter"/>
</dbReference>
<reference evidence="6 7" key="1">
    <citation type="journal article" date="2019" name="Sci. Rep.">
        <title>Nanopore sequencing improves the draft genome of the human pathogenic amoeba Naegleria fowleri.</title>
        <authorList>
            <person name="Liechti N."/>
            <person name="Schurch N."/>
            <person name="Bruggmann R."/>
            <person name="Wittwer M."/>
        </authorList>
    </citation>
    <scope>NUCLEOTIDE SEQUENCE [LARGE SCALE GENOMIC DNA]</scope>
    <source>
        <strain evidence="6 7">ATCC 30894</strain>
    </source>
</reference>
<dbReference type="PANTHER" id="PTHR11071">
    <property type="entry name" value="PEPTIDYL-PROLYL CIS-TRANS ISOMERASE"/>
    <property type="match status" value="1"/>
</dbReference>
<feature type="domain" description="PPIase cyclophilin-type" evidence="5">
    <location>
        <begin position="8"/>
        <end position="173"/>
    </location>
</feature>
<keyword evidence="7" id="KW-1185">Reference proteome</keyword>
<dbReference type="InterPro" id="IPR024936">
    <property type="entry name" value="Cyclophilin-type_PPIase"/>
</dbReference>